<dbReference type="Gene3D" id="3.30.70.270">
    <property type="match status" value="1"/>
</dbReference>
<accession>A0A7I8L5Q3</accession>
<gene>
    <name evidence="2" type="ORF">SI8410_11016027</name>
</gene>
<reference evidence="2" key="1">
    <citation type="submission" date="2020-02" db="EMBL/GenBank/DDBJ databases">
        <authorList>
            <person name="Scholz U."/>
            <person name="Mascher M."/>
            <person name="Fiebig A."/>
        </authorList>
    </citation>
    <scope>NUCLEOTIDE SEQUENCE</scope>
</reference>
<dbReference type="EMBL" id="LR746274">
    <property type="protein sequence ID" value="CAA7405349.1"/>
    <property type="molecule type" value="Genomic_DNA"/>
</dbReference>
<evidence type="ECO:0000259" key="1">
    <source>
        <dbReference type="Pfam" id="PF00078"/>
    </source>
</evidence>
<dbReference type="PANTHER" id="PTHR24559">
    <property type="entry name" value="TRANSPOSON TY3-I GAG-POL POLYPROTEIN"/>
    <property type="match status" value="1"/>
</dbReference>
<dbReference type="InterPro" id="IPR053134">
    <property type="entry name" value="RNA-dir_DNA_polymerase"/>
</dbReference>
<dbReference type="OrthoDB" id="679712at2759"/>
<dbReference type="InterPro" id="IPR000477">
    <property type="entry name" value="RT_dom"/>
</dbReference>
<dbReference type="Proteomes" id="UP000663760">
    <property type="component" value="Chromosome 11"/>
</dbReference>
<dbReference type="Pfam" id="PF00078">
    <property type="entry name" value="RVT_1"/>
    <property type="match status" value="1"/>
</dbReference>
<dbReference type="InterPro" id="IPR043502">
    <property type="entry name" value="DNA/RNA_pol_sf"/>
</dbReference>
<protein>
    <recommendedName>
        <fullName evidence="1">Reverse transcriptase domain-containing protein</fullName>
    </recommendedName>
</protein>
<evidence type="ECO:0000313" key="2">
    <source>
        <dbReference type="EMBL" id="CAA7405349.1"/>
    </source>
</evidence>
<dbReference type="AlphaFoldDB" id="A0A7I8L5Q3"/>
<keyword evidence="3" id="KW-1185">Reference proteome</keyword>
<name>A0A7I8L5Q3_SPIIN</name>
<dbReference type="PANTHER" id="PTHR24559:SF450">
    <property type="entry name" value="RNA-DIRECTED DNA POLYMERASE HOMOLOG"/>
    <property type="match status" value="1"/>
</dbReference>
<sequence>MTKSRQLSYPKQGIILNRYPISIVDELIDELQGTNIFSKLDLKFKYYQIWMKASNIQKIAFKTHDGHYEFIVMSFDLSNAPATFQLLMNELF</sequence>
<feature type="domain" description="Reverse transcriptase" evidence="1">
    <location>
        <begin position="16"/>
        <end position="92"/>
    </location>
</feature>
<dbReference type="SUPFAM" id="SSF56672">
    <property type="entry name" value="DNA/RNA polymerases"/>
    <property type="match status" value="1"/>
</dbReference>
<organism evidence="2 3">
    <name type="scientific">Spirodela intermedia</name>
    <name type="common">Intermediate duckweed</name>
    <dbReference type="NCBI Taxonomy" id="51605"/>
    <lineage>
        <taxon>Eukaryota</taxon>
        <taxon>Viridiplantae</taxon>
        <taxon>Streptophyta</taxon>
        <taxon>Embryophyta</taxon>
        <taxon>Tracheophyta</taxon>
        <taxon>Spermatophyta</taxon>
        <taxon>Magnoliopsida</taxon>
        <taxon>Liliopsida</taxon>
        <taxon>Araceae</taxon>
        <taxon>Lemnoideae</taxon>
        <taxon>Spirodela</taxon>
    </lineage>
</organism>
<proteinExistence type="predicted"/>
<dbReference type="Gene3D" id="3.10.10.10">
    <property type="entry name" value="HIV Type 1 Reverse Transcriptase, subunit A, domain 1"/>
    <property type="match status" value="1"/>
</dbReference>
<dbReference type="InterPro" id="IPR043128">
    <property type="entry name" value="Rev_trsase/Diguanyl_cyclase"/>
</dbReference>
<evidence type="ECO:0000313" key="3">
    <source>
        <dbReference type="Proteomes" id="UP000663760"/>
    </source>
</evidence>